<feature type="signal peptide" evidence="1">
    <location>
        <begin position="1"/>
        <end position="21"/>
    </location>
</feature>
<evidence type="ECO:0000313" key="3">
    <source>
        <dbReference type="Proteomes" id="UP001171111"/>
    </source>
</evidence>
<feature type="chain" id="PRO_5046116397" description="Periplasmic protein" evidence="1">
    <location>
        <begin position="22"/>
        <end position="404"/>
    </location>
</feature>
<sequence length="404" mass="44728">MRKSLRAFLLSISCCASLFGAANKLSDIEPAREFYVDLEPKACDTKCLLTLLKKGQIFSFLSRFRENLANDELSMKYRDFLAGNFGSFASSSAPSFVPTGNTTKIAVLIPQKTIKSYSVIVSNSIIAYSAAAKNKALAQFFLFDDESNIGSVLENVLAQGFNYAIAPITDAALEQIADERYKGIFFYVPTLHASLARYEQPNILFGGVDYDGQIRSLSQKTDGKIASISDGSRLGSMLNRQVALQNPDAFLSVIETKNVDLRGELRRSGFMGASVFLNTTLLKTSLISSQFRVYDVNVKKVLCTQICYDPALFSLTQPSDRVNMLIAISFSDIDENLLANAKLLGVDLKYDRVAYPVMFGMDYIITNFIDKNAHSFFMESVSGSQVQYKTQILQPTKSGFEIVE</sequence>
<accession>A0ABT8T653</accession>
<gene>
    <name evidence="2" type="ORF">Q2362_03560</name>
</gene>
<evidence type="ECO:0008006" key="4">
    <source>
        <dbReference type="Google" id="ProtNLM"/>
    </source>
</evidence>
<keyword evidence="1" id="KW-0732">Signal</keyword>
<reference evidence="2 3" key="1">
    <citation type="submission" date="2023-06" db="EMBL/GenBank/DDBJ databases">
        <title>Campylobacter magnum sp. nov., isolated from cecal contents of domestic pigs (Sus scrofa domesticus).</title>
        <authorList>
            <person name="Papic B."/>
            <person name="Gruntar I."/>
        </authorList>
    </citation>
    <scope>NUCLEOTIDE SEQUENCE [LARGE SCALE GENOMIC DNA]</scope>
    <source>
        <strain evidence="3">34484-21</strain>
    </source>
</reference>
<proteinExistence type="predicted"/>
<dbReference type="Proteomes" id="UP001171111">
    <property type="component" value="Unassembled WGS sequence"/>
</dbReference>
<keyword evidence="3" id="KW-1185">Reference proteome</keyword>
<dbReference type="EMBL" id="JAULJQ010000003">
    <property type="protein sequence ID" value="MDO2409177.1"/>
    <property type="molecule type" value="Genomic_DNA"/>
</dbReference>
<comment type="caution">
    <text evidence="2">The sequence shown here is derived from an EMBL/GenBank/DDBJ whole genome shotgun (WGS) entry which is preliminary data.</text>
</comment>
<evidence type="ECO:0000313" key="2">
    <source>
        <dbReference type="EMBL" id="MDO2409177.1"/>
    </source>
</evidence>
<evidence type="ECO:0000256" key="1">
    <source>
        <dbReference type="SAM" id="SignalP"/>
    </source>
</evidence>
<organism evidence="2 3">
    <name type="scientific">Campylobacter magnus</name>
    <dbReference type="NCBI Taxonomy" id="3026462"/>
    <lineage>
        <taxon>Bacteria</taxon>
        <taxon>Pseudomonadati</taxon>
        <taxon>Campylobacterota</taxon>
        <taxon>Epsilonproteobacteria</taxon>
        <taxon>Campylobacterales</taxon>
        <taxon>Campylobacteraceae</taxon>
        <taxon>Campylobacter</taxon>
    </lineage>
</organism>
<protein>
    <recommendedName>
        <fullName evidence="4">Periplasmic protein</fullName>
    </recommendedName>
</protein>
<name>A0ABT8T653_9BACT</name>
<dbReference type="RefSeq" id="WP_302244018.1">
    <property type="nucleotide sequence ID" value="NZ_JAULJQ010000003.1"/>
</dbReference>